<name>A0ABD3G871_9STRA</name>
<keyword evidence="1" id="KW-1133">Transmembrane helix</keyword>
<sequence length="128" mass="14791">MVQALVGQVLAVAAVLLWLPSGFGGLTTLRYDIVRLVVRTFDFWFFSTVTSVIVITVTMYLSDLRWVRMLNGWFGFHHVIFIDAHILGLRNLTYILIFGYLKGFTSSENDFDKEKTKRHQPVPNYVYP</sequence>
<dbReference type="EMBL" id="JBIMZQ010000001">
    <property type="protein sequence ID" value="KAL3674654.1"/>
    <property type="molecule type" value="Genomic_DNA"/>
</dbReference>
<organism evidence="2 3">
    <name type="scientific">Phytophthora oleae</name>
    <dbReference type="NCBI Taxonomy" id="2107226"/>
    <lineage>
        <taxon>Eukaryota</taxon>
        <taxon>Sar</taxon>
        <taxon>Stramenopiles</taxon>
        <taxon>Oomycota</taxon>
        <taxon>Peronosporomycetes</taxon>
        <taxon>Peronosporales</taxon>
        <taxon>Peronosporaceae</taxon>
        <taxon>Phytophthora</taxon>
    </lineage>
</organism>
<keyword evidence="3" id="KW-1185">Reference proteome</keyword>
<keyword evidence="1" id="KW-0472">Membrane</keyword>
<accession>A0ABD3G871</accession>
<keyword evidence="1" id="KW-0812">Transmembrane</keyword>
<dbReference type="AlphaFoldDB" id="A0ABD3G871"/>
<dbReference type="Proteomes" id="UP001632037">
    <property type="component" value="Unassembled WGS sequence"/>
</dbReference>
<proteinExistence type="predicted"/>
<comment type="caution">
    <text evidence="2">The sequence shown here is derived from an EMBL/GenBank/DDBJ whole genome shotgun (WGS) entry which is preliminary data.</text>
</comment>
<evidence type="ECO:0000256" key="1">
    <source>
        <dbReference type="SAM" id="Phobius"/>
    </source>
</evidence>
<evidence type="ECO:0000313" key="3">
    <source>
        <dbReference type="Proteomes" id="UP001632037"/>
    </source>
</evidence>
<reference evidence="2 3" key="1">
    <citation type="submission" date="2024-09" db="EMBL/GenBank/DDBJ databases">
        <title>Genome sequencing and assembly of Phytophthora oleae, isolate VK10A, causative agent of rot of olive drupes.</title>
        <authorList>
            <person name="Conti Taguali S."/>
            <person name="Riolo M."/>
            <person name="La Spada F."/>
            <person name="Cacciola S.O."/>
            <person name="Dionisio G."/>
        </authorList>
    </citation>
    <scope>NUCLEOTIDE SEQUENCE [LARGE SCALE GENOMIC DNA]</scope>
    <source>
        <strain evidence="2 3">VK10A</strain>
    </source>
</reference>
<feature type="transmembrane region" description="Helical" evidence="1">
    <location>
        <begin position="43"/>
        <end position="61"/>
    </location>
</feature>
<protein>
    <submittedName>
        <fullName evidence="2">Uncharacterized protein</fullName>
    </submittedName>
</protein>
<evidence type="ECO:0000313" key="2">
    <source>
        <dbReference type="EMBL" id="KAL3674654.1"/>
    </source>
</evidence>
<gene>
    <name evidence="2" type="ORF">V7S43_000594</name>
</gene>
<feature type="transmembrane region" description="Helical" evidence="1">
    <location>
        <begin position="73"/>
        <end position="101"/>
    </location>
</feature>